<dbReference type="Gene3D" id="3.30.450.20">
    <property type="entry name" value="PAS domain"/>
    <property type="match status" value="1"/>
</dbReference>
<dbReference type="CDD" id="cd12914">
    <property type="entry name" value="PDC1_DGC_like"/>
    <property type="match status" value="1"/>
</dbReference>
<feature type="region of interest" description="Disordered" evidence="9">
    <location>
        <begin position="360"/>
        <end position="392"/>
    </location>
</feature>
<evidence type="ECO:0000256" key="8">
    <source>
        <dbReference type="PROSITE-ProRule" id="PRU00284"/>
    </source>
</evidence>
<sequence>MKGKKLTLTQKLMFIGGTIVLASLLATSAVSVWKSSHALNRLGKDNSQRQSEQLATLVRMVLEEEVQKAKAIASLRSVVDAAELVSAQGAEGAQEAVQKANEGLISIMRSAGQDYEGIFLSDASGLLYGGVLHDGNTKVYPGVQIKDRDYFKRARETGKAVIGDVIVSKITNEPVAVICVPLLNKDGRFLGILGTSLKIGFLTDTVSNTKVGTTGYAYMTDKEGTIIAHPNKDLIFKLNLHKVAGLESLAAAMDSGKAGVVEYQYKGDDKISGYAPVGINGWMVGITQTKSEFLEPVRAMAWTVGGISGVAVLITLVVFFLFSRKISKPILVAVEGLTEGADQVAAASSQVSSASQQLAEGSSEQAASLEETSSALEEMSSMTRQNADNAKQADSIVKASAKDIAEARQSMQALTQSMGQISQASAETQKIIKTIDEIAFQTNLLALNAAVEAARAGEAGAGFAVVADEVRNLAMRSAEAAKNTAQLIEDTVKKVSDGESILKDANEAFGKVAEGSTKIGELVGEIAAASSEQAEGIGQVNRAVSEMDKVVQRNAATAEESASAAEELNAQAEQMRHFVQTLADMVGFRAETGSVERRVSQRRLSAKGDAQPGGQAKEKTKGNGGKRPFVPEKVPAQVKPEELIPFDDDFSEF</sequence>
<evidence type="ECO:0000256" key="2">
    <source>
        <dbReference type="ARBA" id="ARBA00022475"/>
    </source>
</evidence>
<dbReference type="GO" id="GO:0007165">
    <property type="term" value="P:signal transduction"/>
    <property type="evidence" value="ECO:0007669"/>
    <property type="project" value="UniProtKB-KW"/>
</dbReference>
<reference evidence="13" key="1">
    <citation type="submission" date="2016-11" db="EMBL/GenBank/DDBJ databases">
        <authorList>
            <person name="Varghese N."/>
            <person name="Submissions S."/>
        </authorList>
    </citation>
    <scope>NUCLEOTIDE SEQUENCE [LARGE SCALE GENOMIC DNA]</scope>
    <source>
        <strain evidence="13">DSM 9756</strain>
    </source>
</reference>
<dbReference type="PROSITE" id="PS50111">
    <property type="entry name" value="CHEMOTAXIS_TRANSDUC_2"/>
    <property type="match status" value="1"/>
</dbReference>
<keyword evidence="4 10" id="KW-0812">Transmembrane</keyword>
<feature type="transmembrane region" description="Helical" evidence="10">
    <location>
        <begin position="299"/>
        <end position="322"/>
    </location>
</feature>
<comment type="subcellular location">
    <subcellularLocation>
        <location evidence="1">Cell membrane</location>
        <topology evidence="1">Multi-pass membrane protein</topology>
    </subcellularLocation>
</comment>
<dbReference type="PANTHER" id="PTHR43531:SF11">
    <property type="entry name" value="METHYL-ACCEPTING CHEMOTAXIS PROTEIN 3"/>
    <property type="match status" value="1"/>
</dbReference>
<evidence type="ECO:0000313" key="13">
    <source>
        <dbReference type="Proteomes" id="UP000184076"/>
    </source>
</evidence>
<keyword evidence="8" id="KW-0807">Transducer</keyword>
<evidence type="ECO:0000256" key="6">
    <source>
        <dbReference type="ARBA" id="ARBA00023136"/>
    </source>
</evidence>
<keyword evidence="6 10" id="KW-0472">Membrane</keyword>
<keyword evidence="2" id="KW-1003">Cell membrane</keyword>
<keyword evidence="3" id="KW-0145">Chemotaxis</keyword>
<gene>
    <name evidence="12" type="ORF">SAMN02745206_01850</name>
</gene>
<comment type="similarity">
    <text evidence="7">Belongs to the methyl-accepting chemotaxis (MCP) protein family.</text>
</comment>
<keyword evidence="13" id="KW-1185">Reference proteome</keyword>
<dbReference type="Proteomes" id="UP000184076">
    <property type="component" value="Unassembled WGS sequence"/>
</dbReference>
<feature type="domain" description="Methyl-accepting transducer" evidence="11">
    <location>
        <begin position="340"/>
        <end position="569"/>
    </location>
</feature>
<dbReference type="STRING" id="1121391.SAMN02745206_01850"/>
<dbReference type="GO" id="GO:0006935">
    <property type="term" value="P:chemotaxis"/>
    <property type="evidence" value="ECO:0007669"/>
    <property type="project" value="UniProtKB-KW"/>
</dbReference>
<dbReference type="Pfam" id="PF02743">
    <property type="entry name" value="dCache_1"/>
    <property type="match status" value="1"/>
</dbReference>
<feature type="region of interest" description="Disordered" evidence="9">
    <location>
        <begin position="593"/>
        <end position="653"/>
    </location>
</feature>
<feature type="transmembrane region" description="Helical" evidence="10">
    <location>
        <begin position="12"/>
        <end position="33"/>
    </location>
</feature>
<evidence type="ECO:0000256" key="4">
    <source>
        <dbReference type="ARBA" id="ARBA00022692"/>
    </source>
</evidence>
<dbReference type="InterPro" id="IPR033479">
    <property type="entry name" value="dCache_1"/>
</dbReference>
<evidence type="ECO:0000256" key="1">
    <source>
        <dbReference type="ARBA" id="ARBA00004651"/>
    </source>
</evidence>
<evidence type="ECO:0000256" key="9">
    <source>
        <dbReference type="SAM" id="MobiDB-lite"/>
    </source>
</evidence>
<dbReference type="EMBL" id="FQVB01000016">
    <property type="protein sequence ID" value="SHF37420.1"/>
    <property type="molecule type" value="Genomic_DNA"/>
</dbReference>
<dbReference type="Gene3D" id="1.10.287.950">
    <property type="entry name" value="Methyl-accepting chemotaxis protein"/>
    <property type="match status" value="1"/>
</dbReference>
<dbReference type="InterPro" id="IPR004089">
    <property type="entry name" value="MCPsignal_dom"/>
</dbReference>
<dbReference type="RefSeq" id="WP_073038702.1">
    <property type="nucleotide sequence ID" value="NZ_FQVB01000016.1"/>
</dbReference>
<proteinExistence type="inferred from homology"/>
<organism evidence="12 13">
    <name type="scientific">Desulfacinum infernum DSM 9756</name>
    <dbReference type="NCBI Taxonomy" id="1121391"/>
    <lineage>
        <taxon>Bacteria</taxon>
        <taxon>Pseudomonadati</taxon>
        <taxon>Thermodesulfobacteriota</taxon>
        <taxon>Syntrophobacteria</taxon>
        <taxon>Syntrophobacterales</taxon>
        <taxon>Syntrophobacteraceae</taxon>
        <taxon>Desulfacinum</taxon>
    </lineage>
</organism>
<evidence type="ECO:0000256" key="3">
    <source>
        <dbReference type="ARBA" id="ARBA00022500"/>
    </source>
</evidence>
<dbReference type="SMART" id="SM00283">
    <property type="entry name" value="MA"/>
    <property type="match status" value="1"/>
</dbReference>
<dbReference type="PANTHER" id="PTHR43531">
    <property type="entry name" value="PROTEIN ICFG"/>
    <property type="match status" value="1"/>
</dbReference>
<evidence type="ECO:0000256" key="5">
    <source>
        <dbReference type="ARBA" id="ARBA00022989"/>
    </source>
</evidence>
<dbReference type="Pfam" id="PF00015">
    <property type="entry name" value="MCPsignal"/>
    <property type="match status" value="1"/>
</dbReference>
<accession>A0A1M5B4Q1</accession>
<evidence type="ECO:0000259" key="11">
    <source>
        <dbReference type="PROSITE" id="PS50111"/>
    </source>
</evidence>
<name>A0A1M5B4Q1_9BACT</name>
<protein>
    <submittedName>
        <fullName evidence="12">Methyl-accepting chemotaxis protein</fullName>
    </submittedName>
</protein>
<dbReference type="SUPFAM" id="SSF58104">
    <property type="entry name" value="Methyl-accepting chemotaxis protein (MCP) signaling domain"/>
    <property type="match status" value="1"/>
</dbReference>
<keyword evidence="5 10" id="KW-1133">Transmembrane helix</keyword>
<feature type="compositionally biased region" description="Low complexity" evidence="9">
    <location>
        <begin position="360"/>
        <end position="383"/>
    </location>
</feature>
<feature type="compositionally biased region" description="Acidic residues" evidence="9">
    <location>
        <begin position="644"/>
        <end position="653"/>
    </location>
</feature>
<dbReference type="GO" id="GO:0005886">
    <property type="term" value="C:plasma membrane"/>
    <property type="evidence" value="ECO:0007669"/>
    <property type="project" value="UniProtKB-SubCell"/>
</dbReference>
<evidence type="ECO:0000256" key="10">
    <source>
        <dbReference type="SAM" id="Phobius"/>
    </source>
</evidence>
<evidence type="ECO:0000313" key="12">
    <source>
        <dbReference type="EMBL" id="SHF37420.1"/>
    </source>
</evidence>
<dbReference type="InterPro" id="IPR051310">
    <property type="entry name" value="MCP_chemotaxis"/>
</dbReference>
<dbReference type="AlphaFoldDB" id="A0A1M5B4Q1"/>
<dbReference type="CDD" id="cd12912">
    <property type="entry name" value="PDC2_MCP_like"/>
    <property type="match status" value="1"/>
</dbReference>
<evidence type="ECO:0000256" key="7">
    <source>
        <dbReference type="ARBA" id="ARBA00029447"/>
    </source>
</evidence>